<dbReference type="SUPFAM" id="SSF52540">
    <property type="entry name" value="P-loop containing nucleoside triphosphate hydrolases"/>
    <property type="match status" value="1"/>
</dbReference>
<comment type="subcellular location">
    <subcellularLocation>
        <location evidence="1">Cell membrane</location>
        <topology evidence="1">Peripheral membrane protein</topology>
    </subcellularLocation>
</comment>
<dbReference type="Gene3D" id="3.40.50.300">
    <property type="entry name" value="P-loop containing nucleotide triphosphate hydrolases"/>
    <property type="match status" value="1"/>
</dbReference>
<gene>
    <name evidence="3" type="ORF">GCM10025868_38190</name>
</gene>
<comment type="caution">
    <text evidence="3">The sequence shown here is derived from an EMBL/GenBank/DDBJ whole genome shotgun (WGS) entry which is preliminary data.</text>
</comment>
<accession>A0ABQ6JML6</accession>
<keyword evidence="4" id="KW-1185">Reference proteome</keyword>
<dbReference type="EMBL" id="BSUZ01000001">
    <property type="protein sequence ID" value="GMA88569.1"/>
    <property type="molecule type" value="Genomic_DNA"/>
</dbReference>
<organism evidence="3 4">
    <name type="scientific">Angustibacter aerolatus</name>
    <dbReference type="NCBI Taxonomy" id="1162965"/>
    <lineage>
        <taxon>Bacteria</taxon>
        <taxon>Bacillati</taxon>
        <taxon>Actinomycetota</taxon>
        <taxon>Actinomycetes</taxon>
        <taxon>Kineosporiales</taxon>
        <taxon>Kineosporiaceae</taxon>
    </lineage>
</organism>
<sequence length="69" mass="7823">MLAVMRDLATEGWTMLVVTHEMRFAQQVADQALFLDGGVVVERGAPRDVLGNPQEERTKRFLQRVLDPL</sequence>
<dbReference type="InterPro" id="IPR027417">
    <property type="entry name" value="P-loop_NTPase"/>
</dbReference>
<reference evidence="4" key="1">
    <citation type="journal article" date="2019" name="Int. J. Syst. Evol. Microbiol.">
        <title>The Global Catalogue of Microorganisms (GCM) 10K type strain sequencing project: providing services to taxonomists for standard genome sequencing and annotation.</title>
        <authorList>
            <consortium name="The Broad Institute Genomics Platform"/>
            <consortium name="The Broad Institute Genome Sequencing Center for Infectious Disease"/>
            <person name="Wu L."/>
            <person name="Ma J."/>
        </authorList>
    </citation>
    <scope>NUCLEOTIDE SEQUENCE [LARGE SCALE GENOMIC DNA]</scope>
    <source>
        <strain evidence="4">NBRC 108730</strain>
    </source>
</reference>
<evidence type="ECO:0000256" key="2">
    <source>
        <dbReference type="ARBA" id="ARBA00022448"/>
    </source>
</evidence>
<name>A0ABQ6JML6_9ACTN</name>
<dbReference type="PANTHER" id="PTHR43166">
    <property type="entry name" value="AMINO ACID IMPORT ATP-BINDING PROTEIN"/>
    <property type="match status" value="1"/>
</dbReference>
<evidence type="ECO:0000313" key="3">
    <source>
        <dbReference type="EMBL" id="GMA88569.1"/>
    </source>
</evidence>
<evidence type="ECO:0008006" key="5">
    <source>
        <dbReference type="Google" id="ProtNLM"/>
    </source>
</evidence>
<dbReference type="Proteomes" id="UP001157017">
    <property type="component" value="Unassembled WGS sequence"/>
</dbReference>
<keyword evidence="2" id="KW-0813">Transport</keyword>
<dbReference type="InterPro" id="IPR050086">
    <property type="entry name" value="MetN_ABC_transporter-like"/>
</dbReference>
<evidence type="ECO:0000256" key="1">
    <source>
        <dbReference type="ARBA" id="ARBA00004202"/>
    </source>
</evidence>
<proteinExistence type="predicted"/>
<evidence type="ECO:0000313" key="4">
    <source>
        <dbReference type="Proteomes" id="UP001157017"/>
    </source>
</evidence>
<dbReference type="PANTHER" id="PTHR43166:SF35">
    <property type="entry name" value="L-CYSTINE IMPORT ATP-BINDING PROTEIN TCYN"/>
    <property type="match status" value="1"/>
</dbReference>
<protein>
    <recommendedName>
        <fullName evidence="5">ABC transporter domain-containing protein</fullName>
    </recommendedName>
</protein>